<evidence type="ECO:0000256" key="1">
    <source>
        <dbReference type="ARBA" id="ARBA00000085"/>
    </source>
</evidence>
<evidence type="ECO:0000256" key="2">
    <source>
        <dbReference type="ARBA" id="ARBA00012438"/>
    </source>
</evidence>
<dbReference type="PRINTS" id="PR00344">
    <property type="entry name" value="BCTRLSENSOR"/>
</dbReference>
<dbReference type="Gene3D" id="3.40.190.10">
    <property type="entry name" value="Periplasmic binding protein-like II"/>
    <property type="match status" value="1"/>
</dbReference>
<dbReference type="PANTHER" id="PTHR43065:SF10">
    <property type="entry name" value="PEROXIDE STRESS-ACTIVATED HISTIDINE KINASE MAK3"/>
    <property type="match status" value="1"/>
</dbReference>
<keyword evidence="7" id="KW-0067">ATP-binding</keyword>
<keyword evidence="3" id="KW-0597">Phosphoprotein</keyword>
<evidence type="ECO:0000313" key="11">
    <source>
        <dbReference type="EMBL" id="MBM6703677.1"/>
    </source>
</evidence>
<dbReference type="InterPro" id="IPR003594">
    <property type="entry name" value="HATPase_dom"/>
</dbReference>
<dbReference type="CDD" id="cd00075">
    <property type="entry name" value="HATPase"/>
    <property type="match status" value="1"/>
</dbReference>
<accession>A0ABS2DRA9</accession>
<dbReference type="InterPro" id="IPR004358">
    <property type="entry name" value="Sig_transdc_His_kin-like_C"/>
</dbReference>
<proteinExistence type="predicted"/>
<reference evidence="11 12" key="1">
    <citation type="journal article" date="2021" name="Sci. Rep.">
        <title>The distribution of antibiotic resistance genes in chicken gut microbiota commensals.</title>
        <authorList>
            <person name="Juricova H."/>
            <person name="Matiasovicova J."/>
            <person name="Kubasova T."/>
            <person name="Cejkova D."/>
            <person name="Rychlik I."/>
        </authorList>
    </citation>
    <scope>NUCLEOTIDE SEQUENCE [LARGE SCALE GENOMIC DNA]</scope>
    <source>
        <strain evidence="11 12">An829</strain>
    </source>
</reference>
<keyword evidence="5" id="KW-0547">Nucleotide-binding</keyword>
<comment type="caution">
    <text evidence="11">The sequence shown here is derived from an EMBL/GenBank/DDBJ whole genome shotgun (WGS) entry which is preliminary data.</text>
</comment>
<evidence type="ECO:0000256" key="7">
    <source>
        <dbReference type="ARBA" id="ARBA00022840"/>
    </source>
</evidence>
<keyword evidence="6" id="KW-0418">Kinase</keyword>
<keyword evidence="4" id="KW-0808">Transferase</keyword>
<dbReference type="InterPro" id="IPR036890">
    <property type="entry name" value="HATPase_C_sf"/>
</dbReference>
<sequence>MPAEIRVGLQSTLDPEFLVESFATTMRRLRSLYPKTVFRTTLYSAAELADVVENRKVDIFFADGALFSLLSLEHGAQQLASRVSPYAEDPTKAASFTIVVPMESTIRTLADLRGKRIAAEDRSDFSTWQLFEGLMTKEKLADEDWDRNAVFTKFAFPDPILLAQEGRADAAVIKACTYEKMIGTRAIEPGAFRVVNLQPAVAGFPCRRSAPLFPDVVMGIAKGVDAKTTSALAVAVLTAPKSRGGYYWRIASDFSSVRDLYRTLGIGPYRYLKTTTFEALWNTYKTPILAVLATILLLALHSLVSNIQVERRTRALRLALAEKDKAAREARLARERLAEMERAGVVAGLSSMFAHEVRQPLATLCAYADGLRLGFSSLLSRLTQTPNPQAGASARRSRPAGTRISEADLKHSLEAMAAAADHLSDSAERVSAIVERVRGYAKSRAHPHVPMPAADIVDKALATFSQSSLSEGIQIVRTSERNAADTIVAVEPLEMELAVVNLLRNAAAAMREAQSTERKIDISIRRSAPPANTPSVTNESVEIVVRDTGDGIHPVDEAVFMRLAQPMKSSKAEGLGLGLSIVKRIMEAHGGSLRFERSDRPGLTAVLKLPAAGFSSDARSGELQNDSKSQTHG</sequence>
<organism evidence="11 12">
    <name type="scientific">Sutterella massiliensis</name>
    <dbReference type="NCBI Taxonomy" id="1816689"/>
    <lineage>
        <taxon>Bacteria</taxon>
        <taxon>Pseudomonadati</taxon>
        <taxon>Pseudomonadota</taxon>
        <taxon>Betaproteobacteria</taxon>
        <taxon>Burkholderiales</taxon>
        <taxon>Sutterellaceae</taxon>
        <taxon>Sutterella</taxon>
    </lineage>
</organism>
<evidence type="ECO:0000259" key="10">
    <source>
        <dbReference type="PROSITE" id="PS50109"/>
    </source>
</evidence>
<dbReference type="PROSITE" id="PS50109">
    <property type="entry name" value="HIS_KIN"/>
    <property type="match status" value="1"/>
</dbReference>
<dbReference type="PANTHER" id="PTHR43065">
    <property type="entry name" value="SENSOR HISTIDINE KINASE"/>
    <property type="match status" value="1"/>
</dbReference>
<evidence type="ECO:0000256" key="8">
    <source>
        <dbReference type="ARBA" id="ARBA00023012"/>
    </source>
</evidence>
<keyword evidence="12" id="KW-1185">Reference proteome</keyword>
<dbReference type="SUPFAM" id="SSF55874">
    <property type="entry name" value="ATPase domain of HSP90 chaperone/DNA topoisomerase II/histidine kinase"/>
    <property type="match status" value="1"/>
</dbReference>
<dbReference type="EMBL" id="JACJJC010000004">
    <property type="protein sequence ID" value="MBM6703677.1"/>
    <property type="molecule type" value="Genomic_DNA"/>
</dbReference>
<dbReference type="SUPFAM" id="SSF53850">
    <property type="entry name" value="Periplasmic binding protein-like II"/>
    <property type="match status" value="1"/>
</dbReference>
<evidence type="ECO:0000256" key="5">
    <source>
        <dbReference type="ARBA" id="ARBA00022741"/>
    </source>
</evidence>
<dbReference type="InterPro" id="IPR005467">
    <property type="entry name" value="His_kinase_dom"/>
</dbReference>
<comment type="catalytic activity">
    <reaction evidence="1">
        <text>ATP + protein L-histidine = ADP + protein N-phospho-L-histidine.</text>
        <dbReference type="EC" id="2.7.13.3"/>
    </reaction>
</comment>
<dbReference type="RefSeq" id="WP_205102145.1">
    <property type="nucleotide sequence ID" value="NZ_JACJJC010000004.1"/>
</dbReference>
<keyword evidence="8" id="KW-0902">Two-component regulatory system</keyword>
<dbReference type="Gene3D" id="1.10.287.130">
    <property type="match status" value="1"/>
</dbReference>
<name>A0ABS2DRA9_9BURK</name>
<evidence type="ECO:0000313" key="12">
    <source>
        <dbReference type="Proteomes" id="UP000715095"/>
    </source>
</evidence>
<dbReference type="Pfam" id="PF02518">
    <property type="entry name" value="HATPase_c"/>
    <property type="match status" value="1"/>
</dbReference>
<evidence type="ECO:0000256" key="3">
    <source>
        <dbReference type="ARBA" id="ARBA00022553"/>
    </source>
</evidence>
<dbReference type="Proteomes" id="UP000715095">
    <property type="component" value="Unassembled WGS sequence"/>
</dbReference>
<feature type="domain" description="Histidine kinase" evidence="10">
    <location>
        <begin position="352"/>
        <end position="613"/>
    </location>
</feature>
<evidence type="ECO:0000256" key="4">
    <source>
        <dbReference type="ARBA" id="ARBA00022679"/>
    </source>
</evidence>
<evidence type="ECO:0000256" key="6">
    <source>
        <dbReference type="ARBA" id="ARBA00022777"/>
    </source>
</evidence>
<dbReference type="Pfam" id="PF12974">
    <property type="entry name" value="Phosphonate-bd"/>
    <property type="match status" value="1"/>
</dbReference>
<gene>
    <name evidence="11" type="ORF">H6A60_04130</name>
</gene>
<evidence type="ECO:0000256" key="9">
    <source>
        <dbReference type="SAM" id="Coils"/>
    </source>
</evidence>
<dbReference type="Gene3D" id="3.30.565.10">
    <property type="entry name" value="Histidine kinase-like ATPase, C-terminal domain"/>
    <property type="match status" value="1"/>
</dbReference>
<feature type="coiled-coil region" evidence="9">
    <location>
        <begin position="316"/>
        <end position="343"/>
    </location>
</feature>
<keyword evidence="9" id="KW-0175">Coiled coil</keyword>
<dbReference type="EC" id="2.7.13.3" evidence="2"/>
<protein>
    <recommendedName>
        <fullName evidence="2">histidine kinase</fullName>
        <ecNumber evidence="2">2.7.13.3</ecNumber>
    </recommendedName>
</protein>
<dbReference type="SMART" id="SM00387">
    <property type="entry name" value="HATPase_c"/>
    <property type="match status" value="1"/>
</dbReference>